<dbReference type="Proteomes" id="UP000179279">
    <property type="component" value="Unassembled WGS sequence"/>
</dbReference>
<name>A0A1G1WY48_9BACT</name>
<evidence type="ECO:0000259" key="1">
    <source>
        <dbReference type="Pfam" id="PF00534"/>
    </source>
</evidence>
<dbReference type="Pfam" id="PF00534">
    <property type="entry name" value="Glycos_transf_1"/>
    <property type="match status" value="1"/>
</dbReference>
<gene>
    <name evidence="3" type="ORF">A3A57_02990</name>
</gene>
<comment type="caution">
    <text evidence="3">The sequence shown here is derived from an EMBL/GenBank/DDBJ whole genome shotgun (WGS) entry which is preliminary data.</text>
</comment>
<evidence type="ECO:0000313" key="4">
    <source>
        <dbReference type="Proteomes" id="UP000179279"/>
    </source>
</evidence>
<dbReference type="PANTHER" id="PTHR12526">
    <property type="entry name" value="GLYCOSYLTRANSFERASE"/>
    <property type="match status" value="1"/>
</dbReference>
<evidence type="ECO:0000259" key="2">
    <source>
        <dbReference type="Pfam" id="PF13439"/>
    </source>
</evidence>
<dbReference type="Gene3D" id="3.40.50.2000">
    <property type="entry name" value="Glycogen Phosphorylase B"/>
    <property type="match status" value="2"/>
</dbReference>
<dbReference type="SUPFAM" id="SSF53756">
    <property type="entry name" value="UDP-Glycosyltransferase/glycogen phosphorylase"/>
    <property type="match status" value="1"/>
</dbReference>
<dbReference type="EMBL" id="MHDA01000024">
    <property type="protein sequence ID" value="OGY32057.1"/>
    <property type="molecule type" value="Genomic_DNA"/>
</dbReference>
<reference evidence="3 4" key="1">
    <citation type="journal article" date="2016" name="Nat. Commun.">
        <title>Thousands of microbial genomes shed light on interconnected biogeochemical processes in an aquifer system.</title>
        <authorList>
            <person name="Anantharaman K."/>
            <person name="Brown C.T."/>
            <person name="Hug L.A."/>
            <person name="Sharon I."/>
            <person name="Castelle C.J."/>
            <person name="Probst A.J."/>
            <person name="Thomas B.C."/>
            <person name="Singh A."/>
            <person name="Wilkins M.J."/>
            <person name="Karaoz U."/>
            <person name="Brodie E.L."/>
            <person name="Williams K.H."/>
            <person name="Hubbard S.S."/>
            <person name="Banfield J.F."/>
        </authorList>
    </citation>
    <scope>NUCLEOTIDE SEQUENCE [LARGE SCALE GENOMIC DNA]</scope>
</reference>
<dbReference type="Pfam" id="PF13439">
    <property type="entry name" value="Glyco_transf_4"/>
    <property type="match status" value="1"/>
</dbReference>
<protein>
    <recommendedName>
        <fullName evidence="5">Glycosyl transferase</fullName>
    </recommendedName>
</protein>
<dbReference type="GO" id="GO:0016757">
    <property type="term" value="F:glycosyltransferase activity"/>
    <property type="evidence" value="ECO:0007669"/>
    <property type="project" value="InterPro"/>
</dbReference>
<sequence length="346" mass="39162">MKIAQVAPVDYRVPPRRYGGTERVVNFLTEELVRRGHKVTLFASADSKTSARLNPVVPHPLREAHIFNSAPSTILEVSKVYSRESRFDVIHNNAYPDYLMFPAAAASKTPTLTTLNLPFTYQEKRVFRAYKHLPFVSISNSQKKNAPELNYVATIHHGIPVQKFPFNNKRGNYLLFVGRISPQKGIHTAINVALKLGLKLVIAAKLDPYEVEYFNEKVAPRLDENGKIKWLGEVDTQERNKLMAGAVCLLNPINWPEPFGLVMIEAMATGCPVIAFNKGSVPEIVVDKKTGYIVRSEQEMEKAIKKIDEIDPKDCREHVKENFSVKKMVDAYEKLYLNLANNKKGR</sequence>
<dbReference type="CDD" id="cd03802">
    <property type="entry name" value="GT4_AviGT4-like"/>
    <property type="match status" value="1"/>
</dbReference>
<dbReference type="InterPro" id="IPR001296">
    <property type="entry name" value="Glyco_trans_1"/>
</dbReference>
<proteinExistence type="predicted"/>
<dbReference type="PANTHER" id="PTHR12526:SF595">
    <property type="entry name" value="BLL5217 PROTEIN"/>
    <property type="match status" value="1"/>
</dbReference>
<feature type="domain" description="Glycosyl transferase family 1" evidence="1">
    <location>
        <begin position="167"/>
        <end position="310"/>
    </location>
</feature>
<accession>A0A1G1WY48</accession>
<organism evidence="3 4">
    <name type="scientific">Candidatus Woykebacteria bacterium RIFCSPLOWO2_01_FULL_41_12</name>
    <dbReference type="NCBI Taxonomy" id="1802604"/>
    <lineage>
        <taxon>Bacteria</taxon>
        <taxon>Candidatus Woykeibacteriota</taxon>
    </lineage>
</organism>
<feature type="domain" description="Glycosyltransferase subfamily 4-like N-terminal" evidence="2">
    <location>
        <begin position="18"/>
        <end position="128"/>
    </location>
</feature>
<dbReference type="AlphaFoldDB" id="A0A1G1WY48"/>
<evidence type="ECO:0008006" key="5">
    <source>
        <dbReference type="Google" id="ProtNLM"/>
    </source>
</evidence>
<evidence type="ECO:0000313" key="3">
    <source>
        <dbReference type="EMBL" id="OGY32057.1"/>
    </source>
</evidence>
<dbReference type="InterPro" id="IPR028098">
    <property type="entry name" value="Glyco_trans_4-like_N"/>
</dbReference>